<keyword evidence="3" id="KW-0804">Transcription</keyword>
<dbReference type="InterPro" id="IPR046335">
    <property type="entry name" value="LacI/GalR-like_sensor"/>
</dbReference>
<name>A0A1E3AVY5_9FIRM</name>
<dbReference type="Pfam" id="PF13377">
    <property type="entry name" value="Peripla_BP_3"/>
    <property type="match status" value="1"/>
</dbReference>
<dbReference type="Gene3D" id="3.40.50.2300">
    <property type="match status" value="2"/>
</dbReference>
<gene>
    <name evidence="5" type="primary">cytR_1</name>
    <name evidence="5" type="ORF">BEH84_00499</name>
</gene>
<organism evidence="5 6">
    <name type="scientific">Eisenbergiella tayi</name>
    <dbReference type="NCBI Taxonomy" id="1432052"/>
    <lineage>
        <taxon>Bacteria</taxon>
        <taxon>Bacillati</taxon>
        <taxon>Bacillota</taxon>
        <taxon>Clostridia</taxon>
        <taxon>Lachnospirales</taxon>
        <taxon>Lachnospiraceae</taxon>
        <taxon>Eisenbergiella</taxon>
    </lineage>
</organism>
<evidence type="ECO:0000256" key="3">
    <source>
        <dbReference type="ARBA" id="ARBA00023163"/>
    </source>
</evidence>
<dbReference type="InterPro" id="IPR010982">
    <property type="entry name" value="Lambda_DNA-bd_dom_sf"/>
</dbReference>
<keyword evidence="2" id="KW-0238">DNA-binding</keyword>
<dbReference type="Proteomes" id="UP000095003">
    <property type="component" value="Unassembled WGS sequence"/>
</dbReference>
<feature type="domain" description="Transcriptional regulator LacI/GalR-like sensor" evidence="4">
    <location>
        <begin position="168"/>
        <end position="330"/>
    </location>
</feature>
<comment type="caution">
    <text evidence="5">The sequence shown here is derived from an EMBL/GenBank/DDBJ whole genome shotgun (WGS) entry which is preliminary data.</text>
</comment>
<dbReference type="InterPro" id="IPR028082">
    <property type="entry name" value="Peripla_BP_I"/>
</dbReference>
<dbReference type="AlphaFoldDB" id="A0A1E3AVY5"/>
<dbReference type="InterPro" id="IPR000843">
    <property type="entry name" value="HTH_LacI"/>
</dbReference>
<evidence type="ECO:0000313" key="5">
    <source>
        <dbReference type="EMBL" id="ODM12784.1"/>
    </source>
</evidence>
<dbReference type="CDD" id="cd01392">
    <property type="entry name" value="HTH_LacI"/>
    <property type="match status" value="1"/>
</dbReference>
<dbReference type="GO" id="GO:0000976">
    <property type="term" value="F:transcription cis-regulatory region binding"/>
    <property type="evidence" value="ECO:0007669"/>
    <property type="project" value="TreeGrafter"/>
</dbReference>
<accession>A0A1E3AVY5</accession>
<proteinExistence type="predicted"/>
<dbReference type="GeneID" id="93304848"/>
<reference evidence="5 6" key="1">
    <citation type="submission" date="2016-07" db="EMBL/GenBank/DDBJ databases">
        <title>Characterization of isolates of Eisenbergiella tayi derived from blood cultures, using whole genome sequencing.</title>
        <authorList>
            <person name="Burdz T."/>
            <person name="Wiebe D."/>
            <person name="Huynh C."/>
            <person name="Bernard K."/>
        </authorList>
    </citation>
    <scope>NUCLEOTIDE SEQUENCE [LARGE SCALE GENOMIC DNA]</scope>
    <source>
        <strain evidence="5 6">NML 120489</strain>
    </source>
</reference>
<evidence type="ECO:0000256" key="1">
    <source>
        <dbReference type="ARBA" id="ARBA00023015"/>
    </source>
</evidence>
<dbReference type="SUPFAM" id="SSF47413">
    <property type="entry name" value="lambda repressor-like DNA-binding domains"/>
    <property type="match status" value="1"/>
</dbReference>
<protein>
    <submittedName>
        <fullName evidence="5">HTH-type transcriptional repressor CytR</fullName>
    </submittedName>
</protein>
<dbReference type="GO" id="GO:0003700">
    <property type="term" value="F:DNA-binding transcription factor activity"/>
    <property type="evidence" value="ECO:0007669"/>
    <property type="project" value="TreeGrafter"/>
</dbReference>
<dbReference type="RefSeq" id="WP_069155620.1">
    <property type="nucleotide sequence ID" value="NZ_JBKXXQ010000001.1"/>
</dbReference>
<dbReference type="Gene3D" id="1.10.260.40">
    <property type="entry name" value="lambda repressor-like DNA-binding domains"/>
    <property type="match status" value="1"/>
</dbReference>
<dbReference type="PANTHER" id="PTHR30146:SF109">
    <property type="entry name" value="HTH-TYPE TRANSCRIPTIONAL REGULATOR GALS"/>
    <property type="match status" value="1"/>
</dbReference>
<evidence type="ECO:0000259" key="4">
    <source>
        <dbReference type="Pfam" id="PF13377"/>
    </source>
</evidence>
<dbReference type="EMBL" id="MCGI01000001">
    <property type="protein sequence ID" value="ODM12784.1"/>
    <property type="molecule type" value="Genomic_DNA"/>
</dbReference>
<evidence type="ECO:0000313" key="6">
    <source>
        <dbReference type="Proteomes" id="UP000095003"/>
    </source>
</evidence>
<dbReference type="PANTHER" id="PTHR30146">
    <property type="entry name" value="LACI-RELATED TRANSCRIPTIONAL REPRESSOR"/>
    <property type="match status" value="1"/>
</dbReference>
<dbReference type="SUPFAM" id="SSF53822">
    <property type="entry name" value="Periplasmic binding protein-like I"/>
    <property type="match status" value="1"/>
</dbReference>
<evidence type="ECO:0000256" key="2">
    <source>
        <dbReference type="ARBA" id="ARBA00023125"/>
    </source>
</evidence>
<keyword evidence="1" id="KW-0805">Transcription regulation</keyword>
<sequence length="333" mass="37856">MKINMKTISQITGYSQSTISNVLNNKKGTNRKTAEEILKVAKEIGYLNTPKIENIKLVFFKKSGKVLTETPLINELIDGIVSEARDNGLDTILFNIQENDDDYKEKFDSLFTDRNSGIILLATELSENDLLPFQKICCPLVVLDAWFDRFLFDTVLMNNYDSFITSTRFLIENGHTKIGFLGSQIQIKNFYYREQGFRDALEKYECSIDEDLFIYLDPTLNGSYESMKNYLESSPRKMATAYCAVNDIVALGALKAFQEYGYKIPDDISIMGFDNMPFGEISSPSLTTMNVPKRALGELAVKRLIEQSNKGNYTPCKTELLTSLIIRQSVRKL</sequence>